<dbReference type="EMBL" id="PTIX01000006">
    <property type="protein sequence ID" value="PPK67860.1"/>
    <property type="molecule type" value="Genomic_DNA"/>
</dbReference>
<dbReference type="SUPFAM" id="SSF52540">
    <property type="entry name" value="P-loop containing nucleoside triphosphate hydrolases"/>
    <property type="match status" value="1"/>
</dbReference>
<dbReference type="OrthoDB" id="4051290at2"/>
<evidence type="ECO:0000313" key="2">
    <source>
        <dbReference type="Proteomes" id="UP000239203"/>
    </source>
</evidence>
<proteinExistence type="predicted"/>
<comment type="caution">
    <text evidence="1">The sequence shown here is derived from an EMBL/GenBank/DDBJ whole genome shotgun (WGS) entry which is preliminary data.</text>
</comment>
<accession>A0A2S6GRM6</accession>
<gene>
    <name evidence="1" type="ORF">CLV40_10690</name>
</gene>
<reference evidence="1 2" key="1">
    <citation type="submission" date="2018-02" db="EMBL/GenBank/DDBJ databases">
        <title>Genomic Encyclopedia of Archaeal and Bacterial Type Strains, Phase II (KMG-II): from individual species to whole genera.</title>
        <authorList>
            <person name="Goeker M."/>
        </authorList>
    </citation>
    <scope>NUCLEOTIDE SEQUENCE [LARGE SCALE GENOMIC DNA]</scope>
    <source>
        <strain evidence="1 2">YU 961-1</strain>
    </source>
</reference>
<dbReference type="RefSeq" id="WP_146108020.1">
    <property type="nucleotide sequence ID" value="NZ_CP154825.1"/>
</dbReference>
<organism evidence="1 2">
    <name type="scientific">Actinokineospora auranticolor</name>
    <dbReference type="NCBI Taxonomy" id="155976"/>
    <lineage>
        <taxon>Bacteria</taxon>
        <taxon>Bacillati</taxon>
        <taxon>Actinomycetota</taxon>
        <taxon>Actinomycetes</taxon>
        <taxon>Pseudonocardiales</taxon>
        <taxon>Pseudonocardiaceae</taxon>
        <taxon>Actinokineospora</taxon>
    </lineage>
</organism>
<evidence type="ECO:0000313" key="1">
    <source>
        <dbReference type="EMBL" id="PPK67860.1"/>
    </source>
</evidence>
<keyword evidence="2" id="KW-1185">Reference proteome</keyword>
<dbReference type="Gene3D" id="3.40.50.300">
    <property type="entry name" value="P-loop containing nucleotide triphosphate hydrolases"/>
    <property type="match status" value="1"/>
</dbReference>
<dbReference type="Proteomes" id="UP000239203">
    <property type="component" value="Unassembled WGS sequence"/>
</dbReference>
<dbReference type="AlphaFoldDB" id="A0A2S6GRM6"/>
<dbReference type="InterPro" id="IPR027417">
    <property type="entry name" value="P-loop_NTPase"/>
</dbReference>
<sequence>MIGPQRYRPEPATSVRLGLWGPPGSGKTTFLAALQIATTRAQGAGPVDWIMSGRDDASVRFLVESVHRLATEKRFPTATDDSRGLSFRFSGVHTGQRLRWQKRPPETLSFELDVLDVPGRFYDGSPVDETGADFAIAGAQASTAVKPDARLIDHLHHCDGIIFLFDPQREERERDAFRYFHGVLQRLTGKVMENETFPGPRLPHRVAVCVSKFDDYEVFDHARRSGYTVRSTTPPHMPEVSPDRARQYFASLCADPGSNADLVESGLRQYFDTLGYFVSSSIGFNIGRKRFQLNDFLNTHYDGDALRIRDAVRPINVLEPLLWLHDSVRQDQRR</sequence>
<protein>
    <submittedName>
        <fullName evidence="1">Uncharacterized protein</fullName>
    </submittedName>
</protein>
<name>A0A2S6GRM6_9PSEU</name>